<gene>
    <name evidence="2" type="ORF">ElyMa_002937200</name>
</gene>
<comment type="caution">
    <text evidence="2">The sequence shown here is derived from an EMBL/GenBank/DDBJ whole genome shotgun (WGS) entry which is preliminary data.</text>
</comment>
<sequence length="92" mass="9612">MSGQGHTVTEEAGGDNNCNTSSSTGNSLTPSAVTTASLSPRAITAVGSGWHGPIDCALSGDTRCDNRSLTMINDGRHFAMLKCERHPLTQYS</sequence>
<feature type="region of interest" description="Disordered" evidence="1">
    <location>
        <begin position="1"/>
        <end position="35"/>
    </location>
</feature>
<accession>A0AAV4I777</accession>
<keyword evidence="3" id="KW-1185">Reference proteome</keyword>
<name>A0AAV4I777_9GAST</name>
<dbReference type="EMBL" id="BMAT01006063">
    <property type="protein sequence ID" value="GFS05401.1"/>
    <property type="molecule type" value="Genomic_DNA"/>
</dbReference>
<dbReference type="AlphaFoldDB" id="A0AAV4I777"/>
<organism evidence="2 3">
    <name type="scientific">Elysia marginata</name>
    <dbReference type="NCBI Taxonomy" id="1093978"/>
    <lineage>
        <taxon>Eukaryota</taxon>
        <taxon>Metazoa</taxon>
        <taxon>Spiralia</taxon>
        <taxon>Lophotrochozoa</taxon>
        <taxon>Mollusca</taxon>
        <taxon>Gastropoda</taxon>
        <taxon>Heterobranchia</taxon>
        <taxon>Euthyneura</taxon>
        <taxon>Panpulmonata</taxon>
        <taxon>Sacoglossa</taxon>
        <taxon>Placobranchoidea</taxon>
        <taxon>Plakobranchidae</taxon>
        <taxon>Elysia</taxon>
    </lineage>
</organism>
<evidence type="ECO:0000256" key="1">
    <source>
        <dbReference type="SAM" id="MobiDB-lite"/>
    </source>
</evidence>
<reference evidence="2 3" key="1">
    <citation type="journal article" date="2021" name="Elife">
        <title>Chloroplast acquisition without the gene transfer in kleptoplastic sea slugs, Plakobranchus ocellatus.</title>
        <authorList>
            <person name="Maeda T."/>
            <person name="Takahashi S."/>
            <person name="Yoshida T."/>
            <person name="Shimamura S."/>
            <person name="Takaki Y."/>
            <person name="Nagai Y."/>
            <person name="Toyoda A."/>
            <person name="Suzuki Y."/>
            <person name="Arimoto A."/>
            <person name="Ishii H."/>
            <person name="Satoh N."/>
            <person name="Nishiyama T."/>
            <person name="Hasebe M."/>
            <person name="Maruyama T."/>
            <person name="Minagawa J."/>
            <person name="Obokata J."/>
            <person name="Shigenobu S."/>
        </authorList>
    </citation>
    <scope>NUCLEOTIDE SEQUENCE [LARGE SCALE GENOMIC DNA]</scope>
</reference>
<dbReference type="Proteomes" id="UP000762676">
    <property type="component" value="Unassembled WGS sequence"/>
</dbReference>
<proteinExistence type="predicted"/>
<evidence type="ECO:0000313" key="2">
    <source>
        <dbReference type="EMBL" id="GFS05401.1"/>
    </source>
</evidence>
<feature type="compositionally biased region" description="Low complexity" evidence="1">
    <location>
        <begin position="14"/>
        <end position="29"/>
    </location>
</feature>
<protein>
    <submittedName>
        <fullName evidence="2">Uncharacterized protein</fullName>
    </submittedName>
</protein>
<evidence type="ECO:0000313" key="3">
    <source>
        <dbReference type="Proteomes" id="UP000762676"/>
    </source>
</evidence>